<name>R4KK35_9FIRM</name>
<evidence type="ECO:0000256" key="1">
    <source>
        <dbReference type="ARBA" id="ARBA00001966"/>
    </source>
</evidence>
<evidence type="ECO:0000256" key="4">
    <source>
        <dbReference type="ARBA" id="ARBA00023004"/>
    </source>
</evidence>
<accession>R4KK35</accession>
<dbReference type="RefSeq" id="WP_006522698.1">
    <property type="nucleotide sequence ID" value="NC_021184.1"/>
</dbReference>
<dbReference type="GO" id="GO:0046872">
    <property type="term" value="F:metal ion binding"/>
    <property type="evidence" value="ECO:0007669"/>
    <property type="project" value="UniProtKB-KW"/>
</dbReference>
<evidence type="ECO:0000313" key="7">
    <source>
        <dbReference type="Proteomes" id="UP000013520"/>
    </source>
</evidence>
<dbReference type="PANTHER" id="PTHR30548:SF5">
    <property type="entry name" value="SUBUNIT OF OXYGEN-SENSITIVE 2-HYDROXYISOCAPROYL-COA DEHYDRATASE"/>
    <property type="match status" value="1"/>
</dbReference>
<dbReference type="STRING" id="767817.Desgi_1411"/>
<evidence type="ECO:0000256" key="3">
    <source>
        <dbReference type="ARBA" id="ARBA00022723"/>
    </source>
</evidence>
<comment type="similarity">
    <text evidence="2">Belongs to the FldB/FldC dehydratase alpha/beta subunit family.</text>
</comment>
<dbReference type="HOGENOM" id="CLU_053697_0_0_9"/>
<keyword evidence="4" id="KW-0408">Iron</keyword>
<gene>
    <name evidence="6" type="ORF">Desgi_1411</name>
</gene>
<dbReference type="OrthoDB" id="355459at2"/>
<sequence>MTANALVKQFYDVVNNPGNAPREWQKQQGGRVIGWLKTDVPEELIHAAGFLPYGIVGGKTKFSRVDAHLQSWACSLMRSCLGIALNDELNFLDGLIIPHTCDTTRMVSGIWRQIHLLPYMENFFLPRQVDRASSKMFMLAELMRLKESLEVYSGSAITEENLRNSIALYNENRGLMRLLFAMHEKTPGLISCRDLYTVVRASMMMPKETHSHLLEQLLQALRIQNNVYQGRDKVRVIISGPVWEPPELMDIIDSKGTVVGDDLLTGFRYIASDVNTEEEPLAALAERQLNRIPFACFDSTQNPRRQFLVNLVRQKQAKGVIFLHLKFCEPENYDYYDHKLALEKAGIPSTRIETEVGGVSVEQMRTRIEAFFEMLGGI</sequence>
<organism evidence="6 7">
    <name type="scientific">Desulfoscipio gibsoniae DSM 7213</name>
    <dbReference type="NCBI Taxonomy" id="767817"/>
    <lineage>
        <taxon>Bacteria</taxon>
        <taxon>Bacillati</taxon>
        <taxon>Bacillota</taxon>
        <taxon>Clostridia</taxon>
        <taxon>Eubacteriales</taxon>
        <taxon>Desulfallaceae</taxon>
        <taxon>Desulfoscipio</taxon>
    </lineage>
</organism>
<dbReference type="eggNOG" id="COG1775">
    <property type="taxonomic scope" value="Bacteria"/>
</dbReference>
<protein>
    <submittedName>
        <fullName evidence="6">Benzoyl-CoA reductase/2-hydroxyglutaryl-CoA dehydratase subunit, BcrC/BadD/HgdB</fullName>
    </submittedName>
</protein>
<dbReference type="AlphaFoldDB" id="R4KK35"/>
<proteinExistence type="inferred from homology"/>
<dbReference type="KEGG" id="dgi:Desgi_1411"/>
<keyword evidence="7" id="KW-1185">Reference proteome</keyword>
<dbReference type="Gene3D" id="3.40.50.11890">
    <property type="match status" value="1"/>
</dbReference>
<dbReference type="EMBL" id="CP003273">
    <property type="protein sequence ID" value="AGL00910.1"/>
    <property type="molecule type" value="Genomic_DNA"/>
</dbReference>
<evidence type="ECO:0000256" key="2">
    <source>
        <dbReference type="ARBA" id="ARBA00005806"/>
    </source>
</evidence>
<dbReference type="Gene3D" id="1.20.1270.370">
    <property type="match status" value="1"/>
</dbReference>
<keyword evidence="5" id="KW-0411">Iron-sulfur</keyword>
<evidence type="ECO:0000256" key="5">
    <source>
        <dbReference type="ARBA" id="ARBA00023014"/>
    </source>
</evidence>
<evidence type="ECO:0000313" key="6">
    <source>
        <dbReference type="EMBL" id="AGL00910.1"/>
    </source>
</evidence>
<keyword evidence="3" id="KW-0479">Metal-binding</keyword>
<reference evidence="6 7" key="1">
    <citation type="submission" date="2012-01" db="EMBL/GenBank/DDBJ databases">
        <title>Complete sequence of Desulfotomaculum gibsoniae DSM 7213.</title>
        <authorList>
            <consortium name="US DOE Joint Genome Institute"/>
            <person name="Lucas S."/>
            <person name="Han J."/>
            <person name="Lapidus A."/>
            <person name="Cheng J.-F."/>
            <person name="Goodwin L."/>
            <person name="Pitluck S."/>
            <person name="Peters L."/>
            <person name="Ovchinnikova G."/>
            <person name="Teshima H."/>
            <person name="Detter J.C."/>
            <person name="Han C."/>
            <person name="Tapia R."/>
            <person name="Land M."/>
            <person name="Hauser L."/>
            <person name="Kyrpides N."/>
            <person name="Ivanova N."/>
            <person name="Pagani I."/>
            <person name="Parshina S."/>
            <person name="Plugge C."/>
            <person name="Muyzer G."/>
            <person name="Kuever J."/>
            <person name="Ivanova A."/>
            <person name="Nazina T."/>
            <person name="Klenk H.-P."/>
            <person name="Brambilla E."/>
            <person name="Spring S."/>
            <person name="Stams A.F."/>
            <person name="Woyke T."/>
        </authorList>
    </citation>
    <scope>NUCLEOTIDE SEQUENCE [LARGE SCALE GENOMIC DNA]</scope>
    <source>
        <strain evidence="6 7">DSM 7213</strain>
    </source>
</reference>
<dbReference type="GO" id="GO:0051536">
    <property type="term" value="F:iron-sulfur cluster binding"/>
    <property type="evidence" value="ECO:0007669"/>
    <property type="project" value="UniProtKB-KW"/>
</dbReference>
<dbReference type="Gene3D" id="3.40.50.11900">
    <property type="match status" value="1"/>
</dbReference>
<dbReference type="InterPro" id="IPR010327">
    <property type="entry name" value="FldB/FldC_alpha/beta"/>
</dbReference>
<dbReference type="Proteomes" id="UP000013520">
    <property type="component" value="Chromosome"/>
</dbReference>
<dbReference type="PANTHER" id="PTHR30548">
    <property type="entry name" value="2-HYDROXYGLUTARYL-COA DEHYDRATASE, D-COMPONENT-RELATED"/>
    <property type="match status" value="1"/>
</dbReference>
<dbReference type="Pfam" id="PF06050">
    <property type="entry name" value="HGD-D"/>
    <property type="match status" value="1"/>
</dbReference>
<dbReference type="GO" id="GO:0016836">
    <property type="term" value="F:hydro-lyase activity"/>
    <property type="evidence" value="ECO:0007669"/>
    <property type="project" value="UniProtKB-ARBA"/>
</dbReference>
<comment type="cofactor">
    <cofactor evidence="1">
        <name>[4Fe-4S] cluster</name>
        <dbReference type="ChEBI" id="CHEBI:49883"/>
    </cofactor>
</comment>